<dbReference type="EMBL" id="CAJRAU010000002">
    <property type="protein sequence ID" value="CAG5068961.1"/>
    <property type="molecule type" value="Genomic_DNA"/>
</dbReference>
<evidence type="ECO:0008006" key="7">
    <source>
        <dbReference type="Google" id="ProtNLM"/>
    </source>
</evidence>
<evidence type="ECO:0000313" key="5">
    <source>
        <dbReference type="EMBL" id="CAG5068961.1"/>
    </source>
</evidence>
<evidence type="ECO:0000313" key="6">
    <source>
        <dbReference type="Proteomes" id="UP000679725"/>
    </source>
</evidence>
<gene>
    <name evidence="5" type="ORF">DYBT9623_01694</name>
</gene>
<evidence type="ECO:0000256" key="1">
    <source>
        <dbReference type="SAM" id="SignalP"/>
    </source>
</evidence>
<sequence length="532" mass="61293">MPFMKSILLFTLLFTATFHQVFSQTKIERWDRFEISLKGPENGNPFEDITLGAEFSNGKEKIKAAGFYDGKGVYKVRFMPQSVGEWKYRTFSNSKVLSGKSGSFTCVDPTGENHGPVKVADTYHFKYADGKRYYPFGTTLYAWTHQPTALEEITLKTLSTAPFNKVRMCVFPKYYANVENEPLFYPYVKKGEGKTSTGRVKLEWDFTRFEPAFFEHLEKRIDDLKALGIEADVIIFHPYDKGRWGFDSMGRDNDLKYIKYLTARLSSFRNVWWSLANEFDYIKTKPRADWDIYTKAVVDSDPYQHLCSIHNGSVYYDNWKPEFTHVSIQNGSTVEDFGRAVLLRDVFLKPMVYDEVCYEGDLPQRWGHLSGEEMTEAFWQGTITGTYVTHGETYKNAGDTINWAKGGRLIGSSPARIAFLKKILEEAPGPLELADPWKDHHTATTADSSYYLIYFGKKMQQEWAFNLPKKAGPAAKTKFQVEVIDTWNMTITKLPEIFEAGAPVEYRIFDKDRKSIRLPMKPYLALRIRAVN</sequence>
<dbReference type="SUPFAM" id="SSF51445">
    <property type="entry name" value="(Trans)glycosidases"/>
    <property type="match status" value="1"/>
</dbReference>
<reference evidence="5 6" key="1">
    <citation type="submission" date="2021-04" db="EMBL/GenBank/DDBJ databases">
        <authorList>
            <person name="Rodrigo-Torres L."/>
            <person name="Arahal R. D."/>
            <person name="Lucena T."/>
        </authorList>
    </citation>
    <scope>NUCLEOTIDE SEQUENCE [LARGE SCALE GENOMIC DNA]</scope>
    <source>
        <strain evidence="5 6">CECT 9623</strain>
    </source>
</reference>
<dbReference type="InterPro" id="IPR032260">
    <property type="entry name" value="DUF5060"/>
</dbReference>
<dbReference type="Pfam" id="PF18310">
    <property type="entry name" value="DUF5605"/>
    <property type="match status" value="1"/>
</dbReference>
<protein>
    <recommendedName>
        <fullName evidence="7">DUF5060 domain-containing protein</fullName>
    </recommendedName>
</protein>
<dbReference type="InterPro" id="IPR041239">
    <property type="entry name" value="DUF5605"/>
</dbReference>
<dbReference type="Gene3D" id="2.60.40.3950">
    <property type="match status" value="1"/>
</dbReference>
<feature type="domain" description="Apiosidase-like catalytic" evidence="2">
    <location>
        <begin position="122"/>
        <end position="395"/>
    </location>
</feature>
<accession>A0ABM8UN70</accession>
<feature type="domain" description="DUF5605" evidence="4">
    <location>
        <begin position="440"/>
        <end position="529"/>
    </location>
</feature>
<feature type="signal peptide" evidence="1">
    <location>
        <begin position="1"/>
        <end position="23"/>
    </location>
</feature>
<keyword evidence="6" id="KW-1185">Reference proteome</keyword>
<dbReference type="PANTHER" id="PTHR37836">
    <property type="entry name" value="LMO1036 PROTEIN"/>
    <property type="match status" value="1"/>
</dbReference>
<dbReference type="InterPro" id="IPR025277">
    <property type="entry name" value="Apiosidase-like_cat_dom"/>
</dbReference>
<dbReference type="Pfam" id="PF16586">
    <property type="entry name" value="DUF5060"/>
    <property type="match status" value="1"/>
</dbReference>
<dbReference type="Proteomes" id="UP000679725">
    <property type="component" value="Unassembled WGS sequence"/>
</dbReference>
<dbReference type="Pfam" id="PF13204">
    <property type="entry name" value="Apiosidase"/>
    <property type="match status" value="1"/>
</dbReference>
<dbReference type="InterPro" id="IPR017853">
    <property type="entry name" value="GH"/>
</dbReference>
<dbReference type="Gene3D" id="2.60.40.10">
    <property type="entry name" value="Immunoglobulins"/>
    <property type="match status" value="1"/>
</dbReference>
<evidence type="ECO:0000259" key="4">
    <source>
        <dbReference type="Pfam" id="PF18310"/>
    </source>
</evidence>
<dbReference type="Gene3D" id="3.20.20.80">
    <property type="entry name" value="Glycosidases"/>
    <property type="match status" value="1"/>
</dbReference>
<keyword evidence="1" id="KW-0732">Signal</keyword>
<name>A0ABM8UN70_9BACT</name>
<dbReference type="PANTHER" id="PTHR37836:SF2">
    <property type="entry name" value="DUF4038 DOMAIN-CONTAINING PROTEIN"/>
    <property type="match status" value="1"/>
</dbReference>
<proteinExistence type="predicted"/>
<evidence type="ECO:0000259" key="3">
    <source>
        <dbReference type="Pfam" id="PF16586"/>
    </source>
</evidence>
<comment type="caution">
    <text evidence="5">The sequence shown here is derived from an EMBL/GenBank/DDBJ whole genome shotgun (WGS) entry which is preliminary data.</text>
</comment>
<feature type="chain" id="PRO_5046416749" description="DUF5060 domain-containing protein" evidence="1">
    <location>
        <begin position="24"/>
        <end position="532"/>
    </location>
</feature>
<evidence type="ECO:0000259" key="2">
    <source>
        <dbReference type="Pfam" id="PF13204"/>
    </source>
</evidence>
<feature type="domain" description="DUF5060" evidence="3">
    <location>
        <begin position="27"/>
        <end position="93"/>
    </location>
</feature>
<dbReference type="InterPro" id="IPR013783">
    <property type="entry name" value="Ig-like_fold"/>
</dbReference>
<organism evidence="5 6">
    <name type="scientific">Dyadobacter linearis</name>
    <dbReference type="NCBI Taxonomy" id="2823330"/>
    <lineage>
        <taxon>Bacteria</taxon>
        <taxon>Pseudomonadati</taxon>
        <taxon>Bacteroidota</taxon>
        <taxon>Cytophagia</taxon>
        <taxon>Cytophagales</taxon>
        <taxon>Spirosomataceae</taxon>
        <taxon>Dyadobacter</taxon>
    </lineage>
</organism>